<accession>A0A1B9F419</accession>
<dbReference type="Proteomes" id="UP000093080">
    <property type="component" value="Unassembled WGS sequence"/>
</dbReference>
<dbReference type="SUPFAM" id="SSF143100">
    <property type="entry name" value="TTHA1013/TTHA0281-like"/>
    <property type="match status" value="1"/>
</dbReference>
<organism evidence="1 2">
    <name type="scientific">Dissulfuribacter thermophilus</name>
    <dbReference type="NCBI Taxonomy" id="1156395"/>
    <lineage>
        <taxon>Bacteria</taxon>
        <taxon>Pseudomonadati</taxon>
        <taxon>Thermodesulfobacteriota</taxon>
        <taxon>Dissulfuribacteria</taxon>
        <taxon>Dissulfuribacterales</taxon>
        <taxon>Dissulfuribacteraceae</taxon>
        <taxon>Dissulfuribacter</taxon>
    </lineage>
</organism>
<dbReference type="STRING" id="1156395.DBT_1991"/>
<reference evidence="1 2" key="1">
    <citation type="submission" date="2016-06" db="EMBL/GenBank/DDBJ databases">
        <title>Respiratory ammonification of nitrate coupled to the oxidation of elemental sulfur in deep-sea autotrophic thermophilic bacteria.</title>
        <authorList>
            <person name="Slobodkina G.B."/>
            <person name="Mardanov A.V."/>
            <person name="Ravin N.V."/>
            <person name="Frolova A.A."/>
            <person name="Viryasiv M.B."/>
            <person name="Chernyh N.A."/>
            <person name="Bonch-Osmolovskaya E.A."/>
            <person name="Slobodkin A.I."/>
        </authorList>
    </citation>
    <scope>NUCLEOTIDE SEQUENCE [LARGE SCALE GENOMIC DNA]</scope>
    <source>
        <strain evidence="1 2">S69</strain>
    </source>
</reference>
<dbReference type="AlphaFoldDB" id="A0A1B9F419"/>
<sequence>MLRNEQSPKEYRALALEINESSFGDTIKEAEESIKEAIELFYEECQRMGTFEQVLEEAGFL</sequence>
<dbReference type="InterPro" id="IPR035069">
    <property type="entry name" value="TTHA1013/TTHA0281-like"/>
</dbReference>
<evidence type="ECO:0000313" key="2">
    <source>
        <dbReference type="Proteomes" id="UP000093080"/>
    </source>
</evidence>
<comment type="caution">
    <text evidence="1">The sequence shown here is derived from an EMBL/GenBank/DDBJ whole genome shotgun (WGS) entry which is preliminary data.</text>
</comment>
<dbReference type="RefSeq" id="WP_067619679.1">
    <property type="nucleotide sequence ID" value="NZ_MAGO01000010.1"/>
</dbReference>
<dbReference type="EMBL" id="MAGO01000010">
    <property type="protein sequence ID" value="OCC14676.1"/>
    <property type="molecule type" value="Genomic_DNA"/>
</dbReference>
<evidence type="ECO:0000313" key="1">
    <source>
        <dbReference type="EMBL" id="OCC14676.1"/>
    </source>
</evidence>
<gene>
    <name evidence="1" type="ORF">DBT_1991</name>
</gene>
<proteinExistence type="predicted"/>
<name>A0A1B9F419_9BACT</name>
<protein>
    <recommendedName>
        <fullName evidence="3">HicB-like antitoxin of toxin-antitoxin system domain-containing protein</fullName>
    </recommendedName>
</protein>
<evidence type="ECO:0008006" key="3">
    <source>
        <dbReference type="Google" id="ProtNLM"/>
    </source>
</evidence>
<keyword evidence="2" id="KW-1185">Reference proteome</keyword>